<dbReference type="Gene3D" id="3.30.1870.10">
    <property type="entry name" value="EreA-like, domain 2"/>
    <property type="match status" value="1"/>
</dbReference>
<evidence type="ECO:0000313" key="3">
    <source>
        <dbReference type="Proteomes" id="UP001139226"/>
    </source>
</evidence>
<name>A0A9X1V6J8_9FLAO</name>
<dbReference type="SUPFAM" id="SSF159501">
    <property type="entry name" value="EreA/ChaN-like"/>
    <property type="match status" value="1"/>
</dbReference>
<accession>A0A9X1V6J8</accession>
<dbReference type="EMBL" id="JAKVTV010000007">
    <property type="protein sequence ID" value="MCH4824586.1"/>
    <property type="molecule type" value="Genomic_DNA"/>
</dbReference>
<proteinExistence type="predicted"/>
<dbReference type="Pfam" id="PF05139">
    <property type="entry name" value="Erythro_esteras"/>
    <property type="match status" value="1"/>
</dbReference>
<feature type="chain" id="PRO_5040726648" evidence="1">
    <location>
        <begin position="19"/>
        <end position="430"/>
    </location>
</feature>
<keyword evidence="1" id="KW-0732">Signal</keyword>
<dbReference type="Proteomes" id="UP001139226">
    <property type="component" value="Unassembled WGS sequence"/>
</dbReference>
<protein>
    <submittedName>
        <fullName evidence="2">Erythromycin esterase family protein</fullName>
    </submittedName>
</protein>
<evidence type="ECO:0000313" key="2">
    <source>
        <dbReference type="EMBL" id="MCH4824586.1"/>
    </source>
</evidence>
<dbReference type="AlphaFoldDB" id="A0A9X1V6J8"/>
<keyword evidence="3" id="KW-1185">Reference proteome</keyword>
<sequence length="430" mass="50702">MKHFLIAFLLLFVHQIQAQNNKTVEWINSNLIEIENSDPDTYLASFDKNIPEKFQNAKIFGFGETTHHGKEFFDIKAKFFKYLVKEENVKAFLMEESYIAELGINEWISGGKGDIKTIAKNFSINPWHTLEVVNLLQWMRNYNLNKRKDEQIRFYGIDIQVVTDINERIRRFVKKYNLPVNDDLLSITDESVNKKIDYKNISSKWADEKNPKLRELKQIIVESESTITDIEEFKDIIRAIEYLIDYNFYIQNPTSQIRDLKMFENAKYIIENNTQNGKAFIWAHNEHINNLEMLSYGSGWTNLGAHLKNYYKENYYSVGFDFGIGDLRGYIVEKNKPNHWGVYTINEPFKRTYSETLIKANKDIYFIEMDKATKDNSIDFFSKKIKQLILGGPGFNPKDYHLINKKFSEMYDGLIFIKRITVPNYKLNST</sequence>
<gene>
    <name evidence="2" type="ORF">ML462_15540</name>
</gene>
<dbReference type="CDD" id="cd14728">
    <property type="entry name" value="Ere-like"/>
    <property type="match status" value="1"/>
</dbReference>
<organism evidence="2 3">
    <name type="scientific">Christiangramia lutea</name>
    <dbReference type="NCBI Taxonomy" id="1607951"/>
    <lineage>
        <taxon>Bacteria</taxon>
        <taxon>Pseudomonadati</taxon>
        <taxon>Bacteroidota</taxon>
        <taxon>Flavobacteriia</taxon>
        <taxon>Flavobacteriales</taxon>
        <taxon>Flavobacteriaceae</taxon>
        <taxon>Christiangramia</taxon>
    </lineage>
</organism>
<comment type="caution">
    <text evidence="2">The sequence shown here is derived from an EMBL/GenBank/DDBJ whole genome shotgun (WGS) entry which is preliminary data.</text>
</comment>
<feature type="signal peptide" evidence="1">
    <location>
        <begin position="1"/>
        <end position="18"/>
    </location>
</feature>
<dbReference type="PANTHER" id="PTHR31299:SF0">
    <property type="entry name" value="ESTERASE, PUTATIVE (AFU_ORTHOLOGUE AFUA_1G05850)-RELATED"/>
    <property type="match status" value="1"/>
</dbReference>
<dbReference type="Gene3D" id="1.20.1440.30">
    <property type="entry name" value="Biosynthetic Protein domain"/>
    <property type="match status" value="1"/>
</dbReference>
<dbReference type="RefSeq" id="WP_240714753.1">
    <property type="nucleotide sequence ID" value="NZ_JAKVTV010000007.1"/>
</dbReference>
<reference evidence="2" key="1">
    <citation type="submission" date="2022-03" db="EMBL/GenBank/DDBJ databases">
        <title>Gramella crocea sp. nov., isolated from activated sludge of a seafood processing plant.</title>
        <authorList>
            <person name="Zhang X."/>
        </authorList>
    </citation>
    <scope>NUCLEOTIDE SEQUENCE</scope>
    <source>
        <strain evidence="2">YJ019</strain>
    </source>
</reference>
<dbReference type="GO" id="GO:0046677">
    <property type="term" value="P:response to antibiotic"/>
    <property type="evidence" value="ECO:0007669"/>
    <property type="project" value="InterPro"/>
</dbReference>
<dbReference type="PANTHER" id="PTHR31299">
    <property type="entry name" value="ESTERASE, PUTATIVE (AFU_ORTHOLOGUE AFUA_1G05850)-RELATED"/>
    <property type="match status" value="1"/>
</dbReference>
<evidence type="ECO:0000256" key="1">
    <source>
        <dbReference type="SAM" id="SignalP"/>
    </source>
</evidence>
<dbReference type="InterPro" id="IPR007815">
    <property type="entry name" value="Emycin_Estase"/>
</dbReference>
<dbReference type="Gene3D" id="3.40.1660.10">
    <property type="entry name" value="EreA-like (biosynthetic domain)"/>
    <property type="match status" value="1"/>
</dbReference>
<dbReference type="InterPro" id="IPR052036">
    <property type="entry name" value="Hydrolase/PRTase-associated"/>
</dbReference>